<dbReference type="Proteomes" id="UP000028705">
    <property type="component" value="Unassembled WGS sequence"/>
</dbReference>
<gene>
    <name evidence="2" type="ORF">IW15_17955</name>
</gene>
<organism evidence="2 3">
    <name type="scientific">Chryseobacterium soli</name>
    <dbReference type="NCBI Taxonomy" id="445961"/>
    <lineage>
        <taxon>Bacteria</taxon>
        <taxon>Pseudomonadati</taxon>
        <taxon>Bacteroidota</taxon>
        <taxon>Flavobacteriia</taxon>
        <taxon>Flavobacteriales</taxon>
        <taxon>Weeksellaceae</taxon>
        <taxon>Chryseobacterium group</taxon>
        <taxon>Chryseobacterium</taxon>
    </lineage>
</organism>
<keyword evidence="1" id="KW-0812">Transmembrane</keyword>
<feature type="transmembrane region" description="Helical" evidence="1">
    <location>
        <begin position="6"/>
        <end position="26"/>
    </location>
</feature>
<dbReference type="EMBL" id="JPRH01000008">
    <property type="protein sequence ID" value="KFF11046.1"/>
    <property type="molecule type" value="Genomic_DNA"/>
</dbReference>
<protein>
    <submittedName>
        <fullName evidence="2">Uncharacterized protein</fullName>
    </submittedName>
</protein>
<evidence type="ECO:0000313" key="3">
    <source>
        <dbReference type="Proteomes" id="UP000028705"/>
    </source>
</evidence>
<dbReference type="Pfam" id="PF11153">
    <property type="entry name" value="DUF2931"/>
    <property type="match status" value="1"/>
</dbReference>
<dbReference type="OrthoDB" id="5702951at2"/>
<dbReference type="RefSeq" id="WP_034713895.1">
    <property type="nucleotide sequence ID" value="NZ_JPRH01000008.1"/>
</dbReference>
<dbReference type="InterPro" id="IPR021326">
    <property type="entry name" value="DUF2931"/>
</dbReference>
<comment type="caution">
    <text evidence="2">The sequence shown here is derived from an EMBL/GenBank/DDBJ whole genome shotgun (WGS) entry which is preliminary data.</text>
</comment>
<dbReference type="STRING" id="445961.IW15_17955"/>
<accession>A0A086A2Y2</accession>
<keyword evidence="3" id="KW-1185">Reference proteome</keyword>
<dbReference type="AlphaFoldDB" id="A0A086A2Y2"/>
<reference evidence="2 3" key="1">
    <citation type="submission" date="2014-07" db="EMBL/GenBank/DDBJ databases">
        <title>Genome of Chryseobacterium soli DSM 19298.</title>
        <authorList>
            <person name="Stropko S.J."/>
            <person name="Pipes S.E."/>
            <person name="Newman J."/>
        </authorList>
    </citation>
    <scope>NUCLEOTIDE SEQUENCE [LARGE SCALE GENOMIC DNA]</scope>
    <source>
        <strain evidence="2 3">DSM 19298</strain>
    </source>
</reference>
<proteinExistence type="predicted"/>
<keyword evidence="1" id="KW-1133">Transmembrane helix</keyword>
<dbReference type="eggNOG" id="ENOG50335HX">
    <property type="taxonomic scope" value="Bacteria"/>
</dbReference>
<keyword evidence="1" id="KW-0472">Membrane</keyword>
<evidence type="ECO:0000256" key="1">
    <source>
        <dbReference type="SAM" id="Phobius"/>
    </source>
</evidence>
<name>A0A086A2Y2_9FLAO</name>
<evidence type="ECO:0000313" key="2">
    <source>
        <dbReference type="EMBL" id="KFF11046.1"/>
    </source>
</evidence>
<sequence>MKLNTLNTIYVFVISALLVATAFKVIHYKKWERFYYETSVFAPKYHPAYLQSVEFLFPDNTSYYVMSDDMENFNSDWGQQSSPSRNDDEAQLLPEKLFVRYVSYREKAVYSDTIELPKEKMMEIFKKAKKAHKTIPIYYSHPQKGDKEELIFLIGIANNGNVLVALRGKNFDEVILKKHLKRQTAYSRIVYLDYMTRERKEKPLKDCFNELFEGLKYDTILKRKIDSGYEKNANYIDSAILSHNYNN</sequence>